<evidence type="ECO:0000313" key="2">
    <source>
        <dbReference type="EMBL" id="CAA9248161.1"/>
    </source>
</evidence>
<feature type="region of interest" description="Disordered" evidence="1">
    <location>
        <begin position="374"/>
        <end position="393"/>
    </location>
</feature>
<dbReference type="Gene3D" id="3.30.420.40">
    <property type="match status" value="2"/>
</dbReference>
<dbReference type="EMBL" id="CADCTQ010000166">
    <property type="protein sequence ID" value="CAA9248161.1"/>
    <property type="molecule type" value="Genomic_DNA"/>
</dbReference>
<gene>
    <name evidence="2" type="ORF">AVDCRST_MAG56-1816</name>
</gene>
<accession>A0A6J4ICA0</accession>
<proteinExistence type="predicted"/>
<organism evidence="2">
    <name type="scientific">uncultured Cytophagales bacterium</name>
    <dbReference type="NCBI Taxonomy" id="158755"/>
    <lineage>
        <taxon>Bacteria</taxon>
        <taxon>Pseudomonadati</taxon>
        <taxon>Bacteroidota</taxon>
        <taxon>Sphingobacteriia</taxon>
        <taxon>Sphingobacteriales</taxon>
        <taxon>environmental samples</taxon>
    </lineage>
</organism>
<sequence>MNNRLALYVDKDFMLAGVKPYDTFKPVTAKGYARIPLYFFVDTSANLVFYGEKYRGDFEDNLPNTYGDFLDTLLDEKARYQVAHYPVPVIELLKVVMDDVRREYLTILGELTSALDPAARIPVSIAWADGVPEASRTAVTAYLRRIGYDVDETAYVPVEMLVLSLFAAGTLAPALHKRIVVMEAFGEDLNYALLQCYNAASVERTGRHTYPLLGVDSRVNVIARYTVDYVNNRRRLLLNKDEQEKEYRRHFRVAREWTRLLDTDPRPFVEVKTDFAVERGVDNKVVLKKDEIEQLVTFQVRQVSQSFELFLGRENQRPEDVDKIILLGESLRSSAELRGDMSRFGADKLLVSDARTEYALLDGIFLRKQYQEKPDSAPRAPIPTVAAPPGQSPLPPPAATPVGFEPVLIAAQLPVGAQLELGWNDRLIRAVYIGNNRFLVVQHYKSQIITGDQFTIDTFLLGQRPVFRNISRNNGALGDYTPSGVLNVLKKV</sequence>
<name>A0A6J4ICA0_9SPHI</name>
<evidence type="ECO:0000256" key="1">
    <source>
        <dbReference type="SAM" id="MobiDB-lite"/>
    </source>
</evidence>
<dbReference type="AlphaFoldDB" id="A0A6J4ICA0"/>
<protein>
    <submittedName>
        <fullName evidence="2">Uncharacterized protein</fullName>
    </submittedName>
</protein>
<dbReference type="Gene3D" id="3.90.640.10">
    <property type="entry name" value="Actin, Chain A, domain 4"/>
    <property type="match status" value="1"/>
</dbReference>
<reference evidence="2" key="1">
    <citation type="submission" date="2020-02" db="EMBL/GenBank/DDBJ databases">
        <authorList>
            <person name="Meier V. D."/>
        </authorList>
    </citation>
    <scope>NUCLEOTIDE SEQUENCE</scope>
    <source>
        <strain evidence="2">AVDCRST_MAG56</strain>
    </source>
</reference>